<feature type="compositionally biased region" description="Basic and acidic residues" evidence="5">
    <location>
        <begin position="300"/>
        <end position="311"/>
    </location>
</feature>
<evidence type="ECO:0000256" key="4">
    <source>
        <dbReference type="ARBA" id="ARBA00023136"/>
    </source>
</evidence>
<comment type="subcellular location">
    <subcellularLocation>
        <location evidence="1">Membrane</location>
        <topology evidence="1">Multi-pass membrane protein</topology>
    </subcellularLocation>
</comment>
<evidence type="ECO:0000256" key="6">
    <source>
        <dbReference type="SAM" id="Phobius"/>
    </source>
</evidence>
<dbReference type="Pfam" id="PF01284">
    <property type="entry name" value="MARVEL"/>
    <property type="match status" value="1"/>
</dbReference>
<name>A0A9N9ARM6_9GLOM</name>
<evidence type="ECO:0000259" key="7">
    <source>
        <dbReference type="Pfam" id="PF01284"/>
    </source>
</evidence>
<keyword evidence="4 6" id="KW-0472">Membrane</keyword>
<feature type="transmembrane region" description="Helical" evidence="6">
    <location>
        <begin position="94"/>
        <end position="115"/>
    </location>
</feature>
<evidence type="ECO:0000256" key="1">
    <source>
        <dbReference type="ARBA" id="ARBA00004141"/>
    </source>
</evidence>
<feature type="transmembrane region" description="Helical" evidence="6">
    <location>
        <begin position="7"/>
        <end position="33"/>
    </location>
</feature>
<dbReference type="GO" id="GO:0016020">
    <property type="term" value="C:membrane"/>
    <property type="evidence" value="ECO:0007669"/>
    <property type="project" value="UniProtKB-SubCell"/>
</dbReference>
<keyword evidence="2 6" id="KW-0812">Transmembrane</keyword>
<evidence type="ECO:0000256" key="5">
    <source>
        <dbReference type="SAM" id="MobiDB-lite"/>
    </source>
</evidence>
<gene>
    <name evidence="8" type="ORF">POCULU_LOCUS4375</name>
</gene>
<feature type="compositionally biased region" description="Polar residues" evidence="5">
    <location>
        <begin position="312"/>
        <end position="323"/>
    </location>
</feature>
<feature type="transmembrane region" description="Helical" evidence="6">
    <location>
        <begin position="64"/>
        <end position="82"/>
    </location>
</feature>
<evidence type="ECO:0000313" key="8">
    <source>
        <dbReference type="EMBL" id="CAG8537624.1"/>
    </source>
</evidence>
<organism evidence="8 9">
    <name type="scientific">Paraglomus occultum</name>
    <dbReference type="NCBI Taxonomy" id="144539"/>
    <lineage>
        <taxon>Eukaryota</taxon>
        <taxon>Fungi</taxon>
        <taxon>Fungi incertae sedis</taxon>
        <taxon>Mucoromycota</taxon>
        <taxon>Glomeromycotina</taxon>
        <taxon>Glomeromycetes</taxon>
        <taxon>Paraglomerales</taxon>
        <taxon>Paraglomeraceae</taxon>
        <taxon>Paraglomus</taxon>
    </lineage>
</organism>
<dbReference type="OrthoDB" id="10360943at2759"/>
<dbReference type="EMBL" id="CAJVPJ010000562">
    <property type="protein sequence ID" value="CAG8537624.1"/>
    <property type="molecule type" value="Genomic_DNA"/>
</dbReference>
<dbReference type="InterPro" id="IPR008253">
    <property type="entry name" value="Marvel"/>
</dbReference>
<sequence length="323" mass="36336">MLSLRLLSMILLGIQVVAFVFIIIIAALLGSWISDTEKFLSDFIVEYTNFKGYSVSIHGYPADVYIALIVTGISVIVGLPLLIPDVINRFRLNLYFVIMEAVLSGLWLVTAIIIATGAGMTDEFFAIRLVKPYSDYLYPDQQPYFHFLEKAASLGHVIETFAFLNAAIWGCGALLRFQLMRLMKRKTFNERRGTIPEPYKMDSSRIDENAVGNVDDEDDGQSNVVTAQQLHELRLKKLQSVKDDEESEGEMLKFVEIQVPVRPKIEFGEKFNSANQGFSGNKNEDITRPFPAQVPPQTPPKDERAANERHFSNNSSGFVVNTV</sequence>
<dbReference type="Proteomes" id="UP000789572">
    <property type="component" value="Unassembled WGS sequence"/>
</dbReference>
<evidence type="ECO:0000313" key="9">
    <source>
        <dbReference type="Proteomes" id="UP000789572"/>
    </source>
</evidence>
<reference evidence="8" key="1">
    <citation type="submission" date="2021-06" db="EMBL/GenBank/DDBJ databases">
        <authorList>
            <person name="Kallberg Y."/>
            <person name="Tangrot J."/>
            <person name="Rosling A."/>
        </authorList>
    </citation>
    <scope>NUCLEOTIDE SEQUENCE</scope>
    <source>
        <strain evidence="8">IA702</strain>
    </source>
</reference>
<feature type="region of interest" description="Disordered" evidence="5">
    <location>
        <begin position="274"/>
        <end position="323"/>
    </location>
</feature>
<comment type="caution">
    <text evidence="8">The sequence shown here is derived from an EMBL/GenBank/DDBJ whole genome shotgun (WGS) entry which is preliminary data.</text>
</comment>
<proteinExistence type="predicted"/>
<protein>
    <submittedName>
        <fullName evidence="8">1522_t:CDS:1</fullName>
    </submittedName>
</protein>
<evidence type="ECO:0000256" key="2">
    <source>
        <dbReference type="ARBA" id="ARBA00022692"/>
    </source>
</evidence>
<accession>A0A9N9ARM6</accession>
<evidence type="ECO:0000256" key="3">
    <source>
        <dbReference type="ARBA" id="ARBA00022989"/>
    </source>
</evidence>
<dbReference type="AlphaFoldDB" id="A0A9N9ARM6"/>
<keyword evidence="9" id="KW-1185">Reference proteome</keyword>
<feature type="domain" description="MARVEL" evidence="7">
    <location>
        <begin position="11"/>
        <end position="174"/>
    </location>
</feature>
<feature type="transmembrane region" description="Helical" evidence="6">
    <location>
        <begin position="154"/>
        <end position="175"/>
    </location>
</feature>
<keyword evidence="3 6" id="KW-1133">Transmembrane helix</keyword>